<dbReference type="Proteomes" id="UP001500751">
    <property type="component" value="Unassembled WGS sequence"/>
</dbReference>
<name>A0ABP5H644_9ACTN</name>
<reference evidence="2" key="1">
    <citation type="journal article" date="2019" name="Int. J. Syst. Evol. Microbiol.">
        <title>The Global Catalogue of Microorganisms (GCM) 10K type strain sequencing project: providing services to taxonomists for standard genome sequencing and annotation.</title>
        <authorList>
            <consortium name="The Broad Institute Genomics Platform"/>
            <consortium name="The Broad Institute Genome Sequencing Center for Infectious Disease"/>
            <person name="Wu L."/>
            <person name="Ma J."/>
        </authorList>
    </citation>
    <scope>NUCLEOTIDE SEQUENCE [LARGE SCALE GENOMIC DNA]</scope>
    <source>
        <strain evidence="2">JCM 16014</strain>
    </source>
</reference>
<organism evidence="1 2">
    <name type="scientific">Catenulispora yoronensis</name>
    <dbReference type="NCBI Taxonomy" id="450799"/>
    <lineage>
        <taxon>Bacteria</taxon>
        <taxon>Bacillati</taxon>
        <taxon>Actinomycetota</taxon>
        <taxon>Actinomycetes</taxon>
        <taxon>Catenulisporales</taxon>
        <taxon>Catenulisporaceae</taxon>
        <taxon>Catenulispora</taxon>
    </lineage>
</organism>
<keyword evidence="2" id="KW-1185">Reference proteome</keyword>
<proteinExistence type="predicted"/>
<dbReference type="Pfam" id="PF21853">
    <property type="entry name" value="DUF6912"/>
    <property type="match status" value="1"/>
</dbReference>
<gene>
    <name evidence="1" type="ORF">GCM10009839_88620</name>
</gene>
<evidence type="ECO:0000313" key="1">
    <source>
        <dbReference type="EMBL" id="GAA2063584.1"/>
    </source>
</evidence>
<dbReference type="RefSeq" id="WP_344671776.1">
    <property type="nucleotide sequence ID" value="NZ_BAAAQN010000092.1"/>
</dbReference>
<dbReference type="InterPro" id="IPR054206">
    <property type="entry name" value="DUF6912"/>
</dbReference>
<accession>A0ABP5H644</accession>
<comment type="caution">
    <text evidence="1">The sequence shown here is derived from an EMBL/GenBank/DDBJ whole genome shotgun (WGS) entry which is preliminary data.</text>
</comment>
<protein>
    <submittedName>
        <fullName evidence="1">Uncharacterized protein</fullName>
    </submittedName>
</protein>
<dbReference type="EMBL" id="BAAAQN010000092">
    <property type="protein sequence ID" value="GAA2063584.1"/>
    <property type="molecule type" value="Genomic_DNA"/>
</dbReference>
<evidence type="ECO:0000313" key="2">
    <source>
        <dbReference type="Proteomes" id="UP001500751"/>
    </source>
</evidence>
<sequence length="164" mass="17479">MRVYLPATLSALAELHKTGRLTPAPLTAYAVTPALREWYTEGDSEELEYAAMTDAARASLRLLADAAEAPRRRVVIAAEVPDAQAVPVHDSAEPGLVRVTAEVPLSWVASLHVDDPAVLDEVALAVVLLGAAEAGDEDAAFTVDGIDDHELLWYATQELPDLLG</sequence>